<evidence type="ECO:0000313" key="3">
    <source>
        <dbReference type="Proteomes" id="UP001055439"/>
    </source>
</evidence>
<protein>
    <submittedName>
        <fullName evidence="2">Uncharacterized protein</fullName>
    </submittedName>
</protein>
<organism evidence="2 3">
    <name type="scientific">Musa troglodytarum</name>
    <name type="common">fe'i banana</name>
    <dbReference type="NCBI Taxonomy" id="320322"/>
    <lineage>
        <taxon>Eukaryota</taxon>
        <taxon>Viridiplantae</taxon>
        <taxon>Streptophyta</taxon>
        <taxon>Embryophyta</taxon>
        <taxon>Tracheophyta</taxon>
        <taxon>Spermatophyta</taxon>
        <taxon>Magnoliopsida</taxon>
        <taxon>Liliopsida</taxon>
        <taxon>Zingiberales</taxon>
        <taxon>Musaceae</taxon>
        <taxon>Musa</taxon>
    </lineage>
</organism>
<dbReference type="EMBL" id="CP097506">
    <property type="protein sequence ID" value="URD95594.1"/>
    <property type="molecule type" value="Genomic_DNA"/>
</dbReference>
<proteinExistence type="predicted"/>
<keyword evidence="3" id="KW-1185">Reference proteome</keyword>
<evidence type="ECO:0000313" key="1">
    <source>
        <dbReference type="EMBL" id="URD95594.1"/>
    </source>
</evidence>
<dbReference type="EMBL" id="CP097506">
    <property type="protein sequence ID" value="URD98092.1"/>
    <property type="molecule type" value="Genomic_DNA"/>
</dbReference>
<sequence>MKTNLFPQIETIGKGEGKWENRWKEKAIEPWMGYRADHWPRSVGVAEPSSRPSTIWSSLSPSLRLGSRVRVETAIEVNIAGGD</sequence>
<name>A0A9E7FN48_9LILI</name>
<evidence type="ECO:0000313" key="2">
    <source>
        <dbReference type="EMBL" id="URD98092.1"/>
    </source>
</evidence>
<reference evidence="2" key="1">
    <citation type="submission" date="2022-05" db="EMBL/GenBank/DDBJ databases">
        <title>The Musa troglodytarum L. genome provides insights into the mechanism of non-climacteric behaviour and enrichment of carotenoids.</title>
        <authorList>
            <person name="Wang J."/>
        </authorList>
    </citation>
    <scope>NUCLEOTIDE SEQUENCE</scope>
    <source>
        <tissue evidence="2">Leaf</tissue>
    </source>
</reference>
<gene>
    <name evidence="1" type="ORF">MUK42_07825</name>
    <name evidence="2" type="ORF">MUK42_11625</name>
</gene>
<accession>A0A9E7FN48</accession>
<dbReference type="Proteomes" id="UP001055439">
    <property type="component" value="Chromosome 4"/>
</dbReference>
<dbReference type="AlphaFoldDB" id="A0A9E7FN48"/>